<protein>
    <recommendedName>
        <fullName evidence="1">Immunity protein Imm5 domain-containing protein</fullName>
    </recommendedName>
</protein>
<name>A0A9Q9SJL1_9BURK</name>
<dbReference type="Proteomes" id="UP000494172">
    <property type="component" value="Unassembled WGS sequence"/>
</dbReference>
<feature type="domain" description="Immunity protein Imm5" evidence="1">
    <location>
        <begin position="22"/>
        <end position="195"/>
    </location>
</feature>
<dbReference type="AlphaFoldDB" id="A0A9Q9SJL1"/>
<evidence type="ECO:0000259" key="1">
    <source>
        <dbReference type="Pfam" id="PF14423"/>
    </source>
</evidence>
<evidence type="ECO:0000313" key="3">
    <source>
        <dbReference type="Proteomes" id="UP000494172"/>
    </source>
</evidence>
<gene>
    <name evidence="2" type="ORF">BAR24066_03613</name>
</gene>
<comment type="caution">
    <text evidence="2">The sequence shown here is derived from an EMBL/GenBank/DDBJ whole genome shotgun (WGS) entry which is preliminary data.</text>
</comment>
<organism evidence="2 3">
    <name type="scientific">Burkholderia arboris</name>
    <dbReference type="NCBI Taxonomy" id="488730"/>
    <lineage>
        <taxon>Bacteria</taxon>
        <taxon>Pseudomonadati</taxon>
        <taxon>Pseudomonadota</taxon>
        <taxon>Betaproteobacteria</taxon>
        <taxon>Burkholderiales</taxon>
        <taxon>Burkholderiaceae</taxon>
        <taxon>Burkholderia</taxon>
        <taxon>Burkholderia cepacia complex</taxon>
    </lineage>
</organism>
<dbReference type="EMBL" id="CABVPX010000014">
    <property type="protein sequence ID" value="VWB76775.1"/>
    <property type="molecule type" value="Genomic_DNA"/>
</dbReference>
<reference evidence="2 3" key="1">
    <citation type="submission" date="2019-09" db="EMBL/GenBank/DDBJ databases">
        <authorList>
            <person name="Depoorter E."/>
        </authorList>
    </citation>
    <scope>NUCLEOTIDE SEQUENCE [LARGE SCALE GENOMIC DNA]</scope>
    <source>
        <strain evidence="2">LMG 24066</strain>
    </source>
</reference>
<accession>A0A9Q9SJL1</accession>
<dbReference type="RefSeq" id="WP_174993066.1">
    <property type="nucleotide sequence ID" value="NZ_CABVPX010000014.1"/>
</dbReference>
<sequence>MTNIPQELADALSVSLSAITADGELPAAVRRELLRLIETLSSAEHGDAGYLRRVRLAMLCAEEAIDWLNPYANVLTAARTILANGADALAGKYDLVCLERDNGVYHTRVIDLFEHGEAAFVPVYAGMTVFAAINTILYDTNFDAAGENEKNVCPDDWDVGYYGALALSGSAVWEEKGGDASRRLYWRWYLEKAVPRAWDVLAPLPFKRVQANPGQSV</sequence>
<dbReference type="InterPro" id="IPR025675">
    <property type="entry name" value="Imm5"/>
</dbReference>
<proteinExistence type="predicted"/>
<dbReference type="Pfam" id="PF14423">
    <property type="entry name" value="Imm5"/>
    <property type="match status" value="1"/>
</dbReference>
<evidence type="ECO:0000313" key="2">
    <source>
        <dbReference type="EMBL" id="VWB76775.1"/>
    </source>
</evidence>